<protein>
    <submittedName>
        <fullName evidence="1">Uncharacterized protein</fullName>
    </submittedName>
</protein>
<comment type="caution">
    <text evidence="1">The sequence shown here is derived from an EMBL/GenBank/DDBJ whole genome shotgun (WGS) entry which is preliminary data.</text>
</comment>
<dbReference type="AlphaFoldDB" id="A0A9P6TTB1"/>
<keyword evidence="2" id="KW-1185">Reference proteome</keyword>
<evidence type="ECO:0000313" key="2">
    <source>
        <dbReference type="Proteomes" id="UP000807716"/>
    </source>
</evidence>
<feature type="non-terminal residue" evidence="1">
    <location>
        <position position="61"/>
    </location>
</feature>
<organism evidence="1 2">
    <name type="scientific">Actinomortierella ambigua</name>
    <dbReference type="NCBI Taxonomy" id="1343610"/>
    <lineage>
        <taxon>Eukaryota</taxon>
        <taxon>Fungi</taxon>
        <taxon>Fungi incertae sedis</taxon>
        <taxon>Mucoromycota</taxon>
        <taxon>Mortierellomycotina</taxon>
        <taxon>Mortierellomycetes</taxon>
        <taxon>Mortierellales</taxon>
        <taxon>Mortierellaceae</taxon>
        <taxon>Actinomortierella</taxon>
    </lineage>
</organism>
<feature type="non-terminal residue" evidence="1">
    <location>
        <position position="1"/>
    </location>
</feature>
<name>A0A9P6TTB1_9FUNG</name>
<gene>
    <name evidence="1" type="ORF">DFQ27_003055</name>
</gene>
<dbReference type="Proteomes" id="UP000807716">
    <property type="component" value="Unassembled WGS sequence"/>
</dbReference>
<sequence length="61" mass="7093">SGRQGRPQPLQCSIPDASGGHYYNQRQLCRQNRRQCQRCALPCPDQRRLHASIQFGGRERR</sequence>
<reference evidence="1" key="1">
    <citation type="journal article" date="2020" name="Fungal Divers.">
        <title>Resolving the Mortierellaceae phylogeny through synthesis of multi-gene phylogenetics and phylogenomics.</title>
        <authorList>
            <person name="Vandepol N."/>
            <person name="Liber J."/>
            <person name="Desiro A."/>
            <person name="Na H."/>
            <person name="Kennedy M."/>
            <person name="Barry K."/>
            <person name="Grigoriev I.V."/>
            <person name="Miller A.N."/>
            <person name="O'Donnell K."/>
            <person name="Stajich J.E."/>
            <person name="Bonito G."/>
        </authorList>
    </citation>
    <scope>NUCLEOTIDE SEQUENCE</scope>
    <source>
        <strain evidence="1">BC1065</strain>
    </source>
</reference>
<proteinExistence type="predicted"/>
<evidence type="ECO:0000313" key="1">
    <source>
        <dbReference type="EMBL" id="KAG0246114.1"/>
    </source>
</evidence>
<dbReference type="EMBL" id="JAAAJB010002200">
    <property type="protein sequence ID" value="KAG0246114.1"/>
    <property type="molecule type" value="Genomic_DNA"/>
</dbReference>
<accession>A0A9P6TTB1</accession>